<dbReference type="RefSeq" id="WP_145195296.1">
    <property type="nucleotide sequence ID" value="NZ_CP036267.1"/>
</dbReference>
<evidence type="ECO:0000313" key="4">
    <source>
        <dbReference type="Proteomes" id="UP000315724"/>
    </source>
</evidence>
<reference evidence="3 4" key="1">
    <citation type="submission" date="2019-02" db="EMBL/GenBank/DDBJ databases">
        <title>Deep-cultivation of Planctomycetes and their phenomic and genomic characterization uncovers novel biology.</title>
        <authorList>
            <person name="Wiegand S."/>
            <person name="Jogler M."/>
            <person name="Boedeker C."/>
            <person name="Pinto D."/>
            <person name="Vollmers J."/>
            <person name="Rivas-Marin E."/>
            <person name="Kohn T."/>
            <person name="Peeters S.H."/>
            <person name="Heuer A."/>
            <person name="Rast P."/>
            <person name="Oberbeckmann S."/>
            <person name="Bunk B."/>
            <person name="Jeske O."/>
            <person name="Meyerdierks A."/>
            <person name="Storesund J.E."/>
            <person name="Kallscheuer N."/>
            <person name="Luecker S."/>
            <person name="Lage O.M."/>
            <person name="Pohl T."/>
            <person name="Merkel B.J."/>
            <person name="Hornburger P."/>
            <person name="Mueller R.-W."/>
            <person name="Bruemmer F."/>
            <person name="Labrenz M."/>
            <person name="Spormann A.M."/>
            <person name="Op den Camp H."/>
            <person name="Overmann J."/>
            <person name="Amann R."/>
            <person name="Jetten M.S.M."/>
            <person name="Mascher T."/>
            <person name="Medema M.H."/>
            <person name="Devos D.P."/>
            <person name="Kaster A.-K."/>
            <person name="Ovreas L."/>
            <person name="Rohde M."/>
            <person name="Galperin M.Y."/>
            <person name="Jogler C."/>
        </authorList>
    </citation>
    <scope>NUCLEOTIDE SEQUENCE [LARGE SCALE GENOMIC DNA]</scope>
    <source>
        <strain evidence="3 4">Mal48</strain>
    </source>
</reference>
<dbReference type="InterPro" id="IPR008988">
    <property type="entry name" value="Transcriptional_repressor_C"/>
</dbReference>
<dbReference type="InterPro" id="IPR007167">
    <property type="entry name" value="Fe-transptr_FeoA-like"/>
</dbReference>
<dbReference type="SUPFAM" id="SSF50037">
    <property type="entry name" value="C-terminal domain of transcriptional repressors"/>
    <property type="match status" value="1"/>
</dbReference>
<accession>A0A517QHH9</accession>
<dbReference type="Proteomes" id="UP000315724">
    <property type="component" value="Chromosome"/>
</dbReference>
<evidence type="ECO:0000256" key="1">
    <source>
        <dbReference type="ARBA" id="ARBA00023004"/>
    </source>
</evidence>
<dbReference type="AlphaFoldDB" id="A0A517QHH9"/>
<keyword evidence="1" id="KW-0408">Iron</keyword>
<dbReference type="KEGG" id="tpol:Mal48_02470"/>
<dbReference type="OrthoDB" id="214793at2"/>
<dbReference type="EMBL" id="CP036267">
    <property type="protein sequence ID" value="QDT31017.1"/>
    <property type="molecule type" value="Genomic_DNA"/>
</dbReference>
<feature type="domain" description="Ferrous iron transporter FeoA-like" evidence="2">
    <location>
        <begin position="11"/>
        <end position="68"/>
    </location>
</feature>
<dbReference type="Pfam" id="PF04023">
    <property type="entry name" value="FeoA"/>
    <property type="match status" value="1"/>
</dbReference>
<name>A0A517QHH9_9PLAN</name>
<evidence type="ECO:0000313" key="3">
    <source>
        <dbReference type="EMBL" id="QDT31017.1"/>
    </source>
</evidence>
<organism evidence="3 4">
    <name type="scientific">Thalassoglobus polymorphus</name>
    <dbReference type="NCBI Taxonomy" id="2527994"/>
    <lineage>
        <taxon>Bacteria</taxon>
        <taxon>Pseudomonadati</taxon>
        <taxon>Planctomycetota</taxon>
        <taxon>Planctomycetia</taxon>
        <taxon>Planctomycetales</taxon>
        <taxon>Planctomycetaceae</taxon>
        <taxon>Thalassoglobus</taxon>
    </lineage>
</organism>
<dbReference type="GO" id="GO:0046914">
    <property type="term" value="F:transition metal ion binding"/>
    <property type="evidence" value="ECO:0007669"/>
    <property type="project" value="InterPro"/>
</dbReference>
<sequence length="84" mass="9143">MSASISAPIVPLEVLRTDECGCVAEIIASDEWTHRLGELGLREGVNVRMVRTGEPCILAVAGHRFTFRCDPSTMVLIRLTESTG</sequence>
<gene>
    <name evidence="3" type="ORF">Mal48_02470</name>
</gene>
<proteinExistence type="predicted"/>
<keyword evidence="4" id="KW-1185">Reference proteome</keyword>
<dbReference type="Gene3D" id="2.30.30.90">
    <property type="match status" value="1"/>
</dbReference>
<dbReference type="InterPro" id="IPR038157">
    <property type="entry name" value="FeoA_core_dom"/>
</dbReference>
<evidence type="ECO:0000259" key="2">
    <source>
        <dbReference type="Pfam" id="PF04023"/>
    </source>
</evidence>
<protein>
    <recommendedName>
        <fullName evidence="2">Ferrous iron transporter FeoA-like domain-containing protein</fullName>
    </recommendedName>
</protein>